<dbReference type="Pfam" id="PF13495">
    <property type="entry name" value="Phage_int_SAM_4"/>
    <property type="match status" value="1"/>
</dbReference>
<feature type="domain" description="Tyr recombinase" evidence="7">
    <location>
        <begin position="154"/>
        <end position="332"/>
    </location>
</feature>
<evidence type="ECO:0000256" key="3">
    <source>
        <dbReference type="ARBA" id="ARBA00022908"/>
    </source>
</evidence>
<dbReference type="SUPFAM" id="SSF56349">
    <property type="entry name" value="DNA breaking-rejoining enzymes"/>
    <property type="match status" value="1"/>
</dbReference>
<evidence type="ECO:0000256" key="1">
    <source>
        <dbReference type="ARBA" id="ARBA00003283"/>
    </source>
</evidence>
<evidence type="ECO:0008006" key="11">
    <source>
        <dbReference type="Google" id="ProtNLM"/>
    </source>
</evidence>
<reference evidence="9" key="1">
    <citation type="submission" date="2018-08" db="EMBL/GenBank/DDBJ databases">
        <title>A genome reference for cultivated species of the human gut microbiota.</title>
        <authorList>
            <person name="Zou Y."/>
            <person name="Xue W."/>
            <person name="Luo G."/>
        </authorList>
    </citation>
    <scope>NUCLEOTIDE SEQUENCE [LARGE SCALE GENOMIC DNA]</scope>
    <source>
        <strain evidence="9">TF05-5AC</strain>
    </source>
</reference>
<dbReference type="RefSeq" id="WP_117545697.1">
    <property type="nucleotide sequence ID" value="NZ_QVLV01000029.1"/>
</dbReference>
<evidence type="ECO:0000256" key="6">
    <source>
        <dbReference type="PROSITE-ProRule" id="PRU01248"/>
    </source>
</evidence>
<dbReference type="PROSITE" id="PS51900">
    <property type="entry name" value="CB"/>
    <property type="match status" value="1"/>
</dbReference>
<dbReference type="AlphaFoldDB" id="A0A3E3HWG5"/>
<evidence type="ECO:0000313" key="10">
    <source>
        <dbReference type="Proteomes" id="UP000260812"/>
    </source>
</evidence>
<feature type="domain" description="Core-binding (CB)" evidence="8">
    <location>
        <begin position="53"/>
        <end position="133"/>
    </location>
</feature>
<evidence type="ECO:0000256" key="5">
    <source>
        <dbReference type="ARBA" id="ARBA00023172"/>
    </source>
</evidence>
<dbReference type="GeneID" id="97990167"/>
<dbReference type="InterPro" id="IPR013762">
    <property type="entry name" value="Integrase-like_cat_sf"/>
</dbReference>
<sequence>MMTRKEQVINDVLMAMRVHLTAQVMSILQDVLTQAFYGVEVIEEQTALATQDMTNDYIIELFQTKKAPKLSERTAEQYLRHINLLIDMVHKPLTQVTENDVEYFLMKYRKKGNTSRTINNCKRFISAFFTWMRKVKLITENPCENIDRFKETRKPIEHLEPEQWEQLKTGCNSTRDRALLEFLRCTAMRDGEVPAVRVCDVDWYDGKIVIFGHKTDRYRLVCIDRVAKEYLLKYLQERGINQSSREPLFIARGTHNALKRTGIYSAVKSIAARAKMDINVYPHLIRKTTATNIIKRGGDSEKAGDYLGHVDQNTANQYYTYKSDDYIINIFRSYVAAV</sequence>
<dbReference type="Gene3D" id="1.10.443.10">
    <property type="entry name" value="Intergrase catalytic core"/>
    <property type="match status" value="1"/>
</dbReference>
<proteinExistence type="inferred from homology"/>
<dbReference type="EMBL" id="QVLV01000029">
    <property type="protein sequence ID" value="RGE56171.1"/>
    <property type="molecule type" value="Genomic_DNA"/>
</dbReference>
<comment type="similarity">
    <text evidence="2">Belongs to the 'phage' integrase family.</text>
</comment>
<dbReference type="GO" id="GO:0003677">
    <property type="term" value="F:DNA binding"/>
    <property type="evidence" value="ECO:0007669"/>
    <property type="project" value="UniProtKB-UniRule"/>
</dbReference>
<evidence type="ECO:0000256" key="2">
    <source>
        <dbReference type="ARBA" id="ARBA00008857"/>
    </source>
</evidence>
<dbReference type="Gene3D" id="1.10.150.130">
    <property type="match status" value="1"/>
</dbReference>
<dbReference type="Pfam" id="PF00589">
    <property type="entry name" value="Phage_integrase"/>
    <property type="match status" value="1"/>
</dbReference>
<organism evidence="9 10">
    <name type="scientific">Eisenbergiella massiliensis</name>
    <dbReference type="NCBI Taxonomy" id="1720294"/>
    <lineage>
        <taxon>Bacteria</taxon>
        <taxon>Bacillati</taxon>
        <taxon>Bacillota</taxon>
        <taxon>Clostridia</taxon>
        <taxon>Lachnospirales</taxon>
        <taxon>Lachnospiraceae</taxon>
        <taxon>Eisenbergiella</taxon>
    </lineage>
</organism>
<dbReference type="PANTHER" id="PTHR30349:SF41">
    <property type="entry name" value="INTEGRASE_RECOMBINASE PROTEIN MJ0367-RELATED"/>
    <property type="match status" value="1"/>
</dbReference>
<protein>
    <recommendedName>
        <fullName evidence="11">Integrase</fullName>
    </recommendedName>
</protein>
<evidence type="ECO:0000259" key="7">
    <source>
        <dbReference type="PROSITE" id="PS51898"/>
    </source>
</evidence>
<keyword evidence="5" id="KW-0233">DNA recombination</keyword>
<dbReference type="PANTHER" id="PTHR30349">
    <property type="entry name" value="PHAGE INTEGRASE-RELATED"/>
    <property type="match status" value="1"/>
</dbReference>
<keyword evidence="3" id="KW-0229">DNA integration</keyword>
<dbReference type="InterPro" id="IPR011010">
    <property type="entry name" value="DNA_brk_join_enz"/>
</dbReference>
<keyword evidence="4 6" id="KW-0238">DNA-binding</keyword>
<evidence type="ECO:0000313" key="9">
    <source>
        <dbReference type="EMBL" id="RGE56171.1"/>
    </source>
</evidence>
<comment type="function">
    <text evidence="1">Site-specific tyrosine recombinase, which acts by catalyzing the cutting and rejoining of the recombining DNA molecules.</text>
</comment>
<name>A0A3E3HWG5_9FIRM</name>
<dbReference type="InterPro" id="IPR002104">
    <property type="entry name" value="Integrase_catalytic"/>
</dbReference>
<dbReference type="InterPro" id="IPR044068">
    <property type="entry name" value="CB"/>
</dbReference>
<dbReference type="InterPro" id="IPR050090">
    <property type="entry name" value="Tyrosine_recombinase_XerCD"/>
</dbReference>
<gene>
    <name evidence="9" type="ORF">DXC51_25760</name>
</gene>
<comment type="caution">
    <text evidence="9">The sequence shown here is derived from an EMBL/GenBank/DDBJ whole genome shotgun (WGS) entry which is preliminary data.</text>
</comment>
<dbReference type="PROSITE" id="PS51898">
    <property type="entry name" value="TYR_RECOMBINASE"/>
    <property type="match status" value="1"/>
</dbReference>
<dbReference type="GO" id="GO:0006310">
    <property type="term" value="P:DNA recombination"/>
    <property type="evidence" value="ECO:0007669"/>
    <property type="project" value="UniProtKB-KW"/>
</dbReference>
<dbReference type="InterPro" id="IPR004107">
    <property type="entry name" value="Integrase_SAM-like_N"/>
</dbReference>
<dbReference type="GO" id="GO:0015074">
    <property type="term" value="P:DNA integration"/>
    <property type="evidence" value="ECO:0007669"/>
    <property type="project" value="UniProtKB-KW"/>
</dbReference>
<accession>A0A3E3HWG5</accession>
<evidence type="ECO:0000259" key="8">
    <source>
        <dbReference type="PROSITE" id="PS51900"/>
    </source>
</evidence>
<dbReference type="InterPro" id="IPR010998">
    <property type="entry name" value="Integrase_recombinase_N"/>
</dbReference>
<keyword evidence="10" id="KW-1185">Reference proteome</keyword>
<dbReference type="Proteomes" id="UP000260812">
    <property type="component" value="Unassembled WGS sequence"/>
</dbReference>
<evidence type="ECO:0000256" key="4">
    <source>
        <dbReference type="ARBA" id="ARBA00023125"/>
    </source>
</evidence>